<name>A0A9P9EJ66_9PLEO</name>
<reference evidence="9" key="1">
    <citation type="journal article" date="2021" name="Nat. Commun.">
        <title>Genetic determinants of endophytism in the Arabidopsis root mycobiome.</title>
        <authorList>
            <person name="Mesny F."/>
            <person name="Miyauchi S."/>
            <person name="Thiergart T."/>
            <person name="Pickel B."/>
            <person name="Atanasova L."/>
            <person name="Karlsson M."/>
            <person name="Huettel B."/>
            <person name="Barry K.W."/>
            <person name="Haridas S."/>
            <person name="Chen C."/>
            <person name="Bauer D."/>
            <person name="Andreopoulos W."/>
            <person name="Pangilinan J."/>
            <person name="LaButti K."/>
            <person name="Riley R."/>
            <person name="Lipzen A."/>
            <person name="Clum A."/>
            <person name="Drula E."/>
            <person name="Henrissat B."/>
            <person name="Kohler A."/>
            <person name="Grigoriev I.V."/>
            <person name="Martin F.M."/>
            <person name="Hacquard S."/>
        </authorList>
    </citation>
    <scope>NUCLEOTIDE SEQUENCE</scope>
    <source>
        <strain evidence="9">MPI-CAGE-CH-0243</strain>
    </source>
</reference>
<evidence type="ECO:0000256" key="2">
    <source>
        <dbReference type="ARBA" id="ARBA00022574"/>
    </source>
</evidence>
<dbReference type="InterPro" id="IPR036322">
    <property type="entry name" value="WD40_repeat_dom_sf"/>
</dbReference>
<dbReference type="EC" id="3.1.1.97" evidence="6"/>
<keyword evidence="3" id="KW-0677">Repeat</keyword>
<comment type="similarity">
    <text evidence="5">Belongs to the DPH7 family.</text>
</comment>
<evidence type="ECO:0000256" key="3">
    <source>
        <dbReference type="ARBA" id="ARBA00022737"/>
    </source>
</evidence>
<evidence type="ECO:0000256" key="7">
    <source>
        <dbReference type="ARBA" id="ARBA00047551"/>
    </source>
</evidence>
<dbReference type="InterPro" id="IPR001680">
    <property type="entry name" value="WD40_rpt"/>
</dbReference>
<dbReference type="SMART" id="SM00320">
    <property type="entry name" value="WD40"/>
    <property type="match status" value="3"/>
</dbReference>
<dbReference type="GO" id="GO:0005737">
    <property type="term" value="C:cytoplasm"/>
    <property type="evidence" value="ECO:0007669"/>
    <property type="project" value="TreeGrafter"/>
</dbReference>
<dbReference type="Proteomes" id="UP000700596">
    <property type="component" value="Unassembled WGS sequence"/>
</dbReference>
<dbReference type="InterPro" id="IPR015943">
    <property type="entry name" value="WD40/YVTN_repeat-like_dom_sf"/>
</dbReference>
<keyword evidence="4" id="KW-0378">Hydrolase</keyword>
<feature type="region of interest" description="Disordered" evidence="8">
    <location>
        <begin position="42"/>
        <end position="65"/>
    </location>
</feature>
<keyword evidence="2" id="KW-0853">WD repeat</keyword>
<comment type="pathway">
    <text evidence="1">Protein modification; peptidyl-diphthamide biosynthesis.</text>
</comment>
<organism evidence="9 10">
    <name type="scientific">Dendryphion nanum</name>
    <dbReference type="NCBI Taxonomy" id="256645"/>
    <lineage>
        <taxon>Eukaryota</taxon>
        <taxon>Fungi</taxon>
        <taxon>Dikarya</taxon>
        <taxon>Ascomycota</taxon>
        <taxon>Pezizomycotina</taxon>
        <taxon>Dothideomycetes</taxon>
        <taxon>Pleosporomycetidae</taxon>
        <taxon>Pleosporales</taxon>
        <taxon>Torulaceae</taxon>
        <taxon>Dendryphion</taxon>
    </lineage>
</organism>
<comment type="caution">
    <text evidence="9">The sequence shown here is derived from an EMBL/GenBank/DDBJ whole genome shotgun (WGS) entry which is preliminary data.</text>
</comment>
<evidence type="ECO:0000256" key="1">
    <source>
        <dbReference type="ARBA" id="ARBA00005156"/>
    </source>
</evidence>
<dbReference type="GO" id="GO:0061685">
    <property type="term" value="F:diphthine methylesterase activity"/>
    <property type="evidence" value="ECO:0007669"/>
    <property type="project" value="UniProtKB-EC"/>
</dbReference>
<evidence type="ECO:0000256" key="6">
    <source>
        <dbReference type="ARBA" id="ARBA00039131"/>
    </source>
</evidence>
<dbReference type="PANTHER" id="PTHR46042:SF1">
    <property type="entry name" value="DIPHTHINE METHYLTRANSFERASE"/>
    <property type="match status" value="1"/>
</dbReference>
<dbReference type="AlphaFoldDB" id="A0A9P9EJ66"/>
<evidence type="ECO:0000256" key="5">
    <source>
        <dbReference type="ARBA" id="ARBA00038092"/>
    </source>
</evidence>
<dbReference type="OrthoDB" id="1930760at2759"/>
<dbReference type="GO" id="GO:0017183">
    <property type="term" value="P:protein histidyl modification to diphthamide"/>
    <property type="evidence" value="ECO:0007669"/>
    <property type="project" value="TreeGrafter"/>
</dbReference>
<evidence type="ECO:0000256" key="8">
    <source>
        <dbReference type="SAM" id="MobiDB-lite"/>
    </source>
</evidence>
<gene>
    <name evidence="9" type="ORF">B0J11DRAFT_423585</name>
</gene>
<dbReference type="EMBL" id="JAGMWT010000001">
    <property type="protein sequence ID" value="KAH7139185.1"/>
    <property type="molecule type" value="Genomic_DNA"/>
</dbReference>
<feature type="compositionally biased region" description="Basic and acidic residues" evidence="8">
    <location>
        <begin position="42"/>
        <end position="60"/>
    </location>
</feature>
<evidence type="ECO:0000313" key="9">
    <source>
        <dbReference type="EMBL" id="KAH7139185.1"/>
    </source>
</evidence>
<comment type="catalytic activity">
    <reaction evidence="7">
        <text>diphthine methyl ester-[translation elongation factor 2] + H2O = diphthine-[translation elongation factor 2] + methanol + H(+)</text>
        <dbReference type="Rhea" id="RHEA:42656"/>
        <dbReference type="Rhea" id="RHEA-COMP:10172"/>
        <dbReference type="Rhea" id="RHEA-COMP:10173"/>
        <dbReference type="ChEBI" id="CHEBI:15377"/>
        <dbReference type="ChEBI" id="CHEBI:15378"/>
        <dbReference type="ChEBI" id="CHEBI:17790"/>
        <dbReference type="ChEBI" id="CHEBI:79005"/>
        <dbReference type="ChEBI" id="CHEBI:82696"/>
        <dbReference type="EC" id="3.1.1.97"/>
    </reaction>
</comment>
<protein>
    <recommendedName>
        <fullName evidence="6">methylated diphthine methylhydrolase</fullName>
        <ecNumber evidence="6">3.1.1.97</ecNumber>
    </recommendedName>
</protein>
<keyword evidence="10" id="KW-1185">Reference proteome</keyword>
<dbReference type="SUPFAM" id="SSF50978">
    <property type="entry name" value="WD40 repeat-like"/>
    <property type="match status" value="1"/>
</dbReference>
<dbReference type="InterPro" id="IPR052415">
    <property type="entry name" value="Diphthine_MTase"/>
</dbReference>
<accession>A0A9P9EJ66</accession>
<sequence>MSSIDHVKSLTLDLPPSCIELWPWNTQYAVIGTYNLEKSEEKSDGDVEIVEEHEGEEKKSQQRSGSLVMVRIEGDDVGIVQTLSTPSAIFDLHFFPGKASIMAIATSTGTIELYRMLDKNGKAIDQCPDSSVIPTLVELRSIRVCPEDVMVTSFLWLPIGTTVVVTLSTGEVELRKIPFDEDQNSTLEVTLGTHSLEAWTAAFLPDVSAIYSGGDDSTLICYGFSDTTSEGSGGSFETNWIEGNRTVLWSDRKTHGAGVTAILPLPTNSDQILLLTGSYDDHIRLISAPSFGRRSILAEGNLGGGVWRLKLLQCNQNFTDILILASCMYAGARIVKLFQDAKSEWHFEVVAKFEEHKSMNYASECLPEINEKGHRTFITTSFYDRLLCLWRF</sequence>
<proteinExistence type="inferred from homology"/>
<evidence type="ECO:0000256" key="4">
    <source>
        <dbReference type="ARBA" id="ARBA00022801"/>
    </source>
</evidence>
<dbReference type="PANTHER" id="PTHR46042">
    <property type="entry name" value="DIPHTHINE METHYLTRANSFERASE"/>
    <property type="match status" value="1"/>
</dbReference>
<evidence type="ECO:0000313" key="10">
    <source>
        <dbReference type="Proteomes" id="UP000700596"/>
    </source>
</evidence>
<dbReference type="Gene3D" id="2.130.10.10">
    <property type="entry name" value="YVTN repeat-like/Quinoprotein amine dehydrogenase"/>
    <property type="match status" value="1"/>
</dbReference>